<reference evidence="1 2" key="1">
    <citation type="submission" date="2019-05" db="EMBL/GenBank/DDBJ databases">
        <title>Microbulbifer harenosus sp. nov., an alginate-degrading bacterium isolated from coastal sand.</title>
        <authorList>
            <person name="Huang H."/>
            <person name="Mo K."/>
            <person name="Bao S."/>
        </authorList>
    </citation>
    <scope>NUCLEOTIDE SEQUENCE [LARGE SCALE GENOMIC DNA]</scope>
    <source>
        <strain evidence="1 2">HB161719</strain>
    </source>
</reference>
<dbReference type="RefSeq" id="WP_138237395.1">
    <property type="nucleotide sequence ID" value="NZ_CP185860.1"/>
</dbReference>
<keyword evidence="2" id="KW-1185">Reference proteome</keyword>
<protein>
    <submittedName>
        <fullName evidence="1">Uncharacterized protein</fullName>
    </submittedName>
</protein>
<dbReference type="EMBL" id="VANI01000064">
    <property type="protein sequence ID" value="TLM72527.1"/>
    <property type="molecule type" value="Genomic_DNA"/>
</dbReference>
<evidence type="ECO:0000313" key="1">
    <source>
        <dbReference type="EMBL" id="TLM72527.1"/>
    </source>
</evidence>
<gene>
    <name evidence="1" type="ORF">FDY93_19360</name>
</gene>
<name>A0ABY2UD30_9GAMM</name>
<organism evidence="1 2">
    <name type="scientific">Microbulbifer harenosus</name>
    <dbReference type="NCBI Taxonomy" id="2576840"/>
    <lineage>
        <taxon>Bacteria</taxon>
        <taxon>Pseudomonadati</taxon>
        <taxon>Pseudomonadota</taxon>
        <taxon>Gammaproteobacteria</taxon>
        <taxon>Cellvibrionales</taxon>
        <taxon>Microbulbiferaceae</taxon>
        <taxon>Microbulbifer</taxon>
    </lineage>
</organism>
<proteinExistence type="predicted"/>
<dbReference type="Proteomes" id="UP000306791">
    <property type="component" value="Unassembled WGS sequence"/>
</dbReference>
<evidence type="ECO:0000313" key="2">
    <source>
        <dbReference type="Proteomes" id="UP000306791"/>
    </source>
</evidence>
<accession>A0ABY2UD30</accession>
<sequence>MDIYEELEELYKNGASIDKIYEYLIECVEAQLRFRSGWVVKDAVGVMRRYLDGAATRSEVANLDWYLEAKAFELDHIH</sequence>
<comment type="caution">
    <text evidence="1">The sequence shown here is derived from an EMBL/GenBank/DDBJ whole genome shotgun (WGS) entry which is preliminary data.</text>
</comment>